<gene>
    <name evidence="5" type="ORF">LAZ67_19002755</name>
</gene>
<accession>A0ABY6LKH0</accession>
<evidence type="ECO:0000313" key="6">
    <source>
        <dbReference type="Proteomes" id="UP001235939"/>
    </source>
</evidence>
<feature type="domain" description="Ig-like" evidence="4">
    <location>
        <begin position="254"/>
        <end position="360"/>
    </location>
</feature>
<dbReference type="Pfam" id="PF13927">
    <property type="entry name" value="Ig_3"/>
    <property type="match status" value="1"/>
</dbReference>
<feature type="domain" description="Ig-like" evidence="4">
    <location>
        <begin position="483"/>
        <end position="541"/>
    </location>
</feature>
<dbReference type="InterPro" id="IPR003599">
    <property type="entry name" value="Ig_sub"/>
</dbReference>
<protein>
    <recommendedName>
        <fullName evidence="4">Ig-like domain-containing protein</fullName>
    </recommendedName>
</protein>
<organism evidence="5 6">
    <name type="scientific">Cordylochernes scorpioides</name>
    <dbReference type="NCBI Taxonomy" id="51811"/>
    <lineage>
        <taxon>Eukaryota</taxon>
        <taxon>Metazoa</taxon>
        <taxon>Ecdysozoa</taxon>
        <taxon>Arthropoda</taxon>
        <taxon>Chelicerata</taxon>
        <taxon>Arachnida</taxon>
        <taxon>Pseudoscorpiones</taxon>
        <taxon>Cheliferoidea</taxon>
        <taxon>Chernetidae</taxon>
        <taxon>Cordylochernes</taxon>
    </lineage>
</organism>
<dbReference type="Proteomes" id="UP001235939">
    <property type="component" value="Chromosome 19"/>
</dbReference>
<evidence type="ECO:0000259" key="4">
    <source>
        <dbReference type="PROSITE" id="PS50835"/>
    </source>
</evidence>
<keyword evidence="2" id="KW-1015">Disulfide bond</keyword>
<feature type="region of interest" description="Disordered" evidence="3">
    <location>
        <begin position="242"/>
        <end position="262"/>
    </location>
</feature>
<dbReference type="PANTHER" id="PTHR44170:SF6">
    <property type="entry name" value="CONTACTIN"/>
    <property type="match status" value="1"/>
</dbReference>
<keyword evidence="6" id="KW-1185">Reference proteome</keyword>
<dbReference type="Gene3D" id="2.60.40.10">
    <property type="entry name" value="Immunoglobulins"/>
    <property type="match status" value="2"/>
</dbReference>
<dbReference type="InterPro" id="IPR007110">
    <property type="entry name" value="Ig-like_dom"/>
</dbReference>
<keyword evidence="1" id="KW-0677">Repeat</keyword>
<dbReference type="PROSITE" id="PS50835">
    <property type="entry name" value="IG_LIKE"/>
    <property type="match status" value="3"/>
</dbReference>
<dbReference type="InterPro" id="IPR036179">
    <property type="entry name" value="Ig-like_dom_sf"/>
</dbReference>
<sequence>MGLDLVDGTVRYVMATKDLARLMREALGSCDLPESATVQHLLRVRQVLHYRLLLLVKFIFMSEVRWRFSKLEVITSNYSWGAALDVLSHIVQKMEGSGVEASGLLQERTTRQAYDQKMDEALVTTPENLLRLPSYLTRQPLELFRKLRLATQTYFQVRQTLLDLYPESNEASFAMKLAGQASLVEYYQGKTALGMQLGLPQEVILETLTERLPLSDQRLVRVVPPENLGEWFQLVQRIHGPSAPTSRHHEEQPPNMSDPYTSTPRNTAGSQLLTFVAEPISSYVYPPTGRTVFKCQTKPASSRVSWTLNGQPILTPGGSVDSRWHLRQAHHKLTVSLNHGVQDPAYFQCLASYRGQTLVSNPAKFILAVKVRQGWKKCPVAVFEEFPAQPDLHLTVRAGNLAVVPCVPPHGVPTIYTEFLFNGSTISHSTGRYLLLPSGNLHISKVQAADSGEYRCQGYNPYMNERKLAKHSVFLTVIEPSTPAEAQLTVQLPMKTRAVLGSNVTLECAAEGNPPPDIRWTRKDSSLPTGRHYMLGSKWQL</sequence>
<proteinExistence type="predicted"/>
<dbReference type="PANTHER" id="PTHR44170">
    <property type="entry name" value="PROTEIN SIDEKICK"/>
    <property type="match status" value="1"/>
</dbReference>
<evidence type="ECO:0000256" key="2">
    <source>
        <dbReference type="ARBA" id="ARBA00023157"/>
    </source>
</evidence>
<evidence type="ECO:0000256" key="3">
    <source>
        <dbReference type="SAM" id="MobiDB-lite"/>
    </source>
</evidence>
<dbReference type="SMART" id="SM00409">
    <property type="entry name" value="IG"/>
    <property type="match status" value="1"/>
</dbReference>
<reference evidence="5 6" key="1">
    <citation type="submission" date="2022-01" db="EMBL/GenBank/DDBJ databases">
        <title>A chromosomal length assembly of Cordylochernes scorpioides.</title>
        <authorList>
            <person name="Zeh D."/>
            <person name="Zeh J."/>
        </authorList>
    </citation>
    <scope>NUCLEOTIDE SEQUENCE [LARGE SCALE GENOMIC DNA]</scope>
    <source>
        <strain evidence="5">IN4F17</strain>
        <tissue evidence="5">Whole Body</tissue>
    </source>
</reference>
<dbReference type="InterPro" id="IPR013783">
    <property type="entry name" value="Ig-like_fold"/>
</dbReference>
<dbReference type="EMBL" id="CP092881">
    <property type="protein sequence ID" value="UYV81094.1"/>
    <property type="molecule type" value="Genomic_DNA"/>
</dbReference>
<name>A0ABY6LKH0_9ARAC</name>
<feature type="domain" description="Ig-like" evidence="4">
    <location>
        <begin position="379"/>
        <end position="469"/>
    </location>
</feature>
<evidence type="ECO:0000256" key="1">
    <source>
        <dbReference type="ARBA" id="ARBA00022737"/>
    </source>
</evidence>
<dbReference type="SUPFAM" id="SSF48726">
    <property type="entry name" value="Immunoglobulin"/>
    <property type="match status" value="2"/>
</dbReference>
<evidence type="ECO:0000313" key="5">
    <source>
        <dbReference type="EMBL" id="UYV81094.1"/>
    </source>
</evidence>